<comment type="cofactor">
    <cofactor evidence="1 9">
        <name>FAD</name>
        <dbReference type="ChEBI" id="CHEBI:57692"/>
    </cofactor>
</comment>
<dbReference type="PANTHER" id="PTHR11552:SF201">
    <property type="entry name" value="GLUCOSE-METHANOL-CHOLINE OXIDOREDUCTASE N-TERMINAL DOMAIN-CONTAINING PROTEIN"/>
    <property type="match status" value="1"/>
</dbReference>
<keyword evidence="3" id="KW-0285">Flavoprotein</keyword>
<evidence type="ECO:0000256" key="4">
    <source>
        <dbReference type="ARBA" id="ARBA00022729"/>
    </source>
</evidence>
<comment type="similarity">
    <text evidence="2">Belongs to the GMC oxidoreductase family.</text>
</comment>
<dbReference type="PIRSF" id="PIRSF000137">
    <property type="entry name" value="Alcohol_oxidase"/>
    <property type="match status" value="1"/>
</dbReference>
<evidence type="ECO:0000256" key="5">
    <source>
        <dbReference type="ARBA" id="ARBA00022827"/>
    </source>
</evidence>
<dbReference type="Gene3D" id="3.50.50.60">
    <property type="entry name" value="FAD/NAD(P)-binding domain"/>
    <property type="match status" value="1"/>
</dbReference>
<evidence type="ECO:0000256" key="9">
    <source>
        <dbReference type="PIRSR" id="PIRSR000137-2"/>
    </source>
</evidence>
<gene>
    <name evidence="11" type="ORF">SERLADRAFT_363842</name>
</gene>
<dbReference type="SUPFAM" id="SSF54373">
    <property type="entry name" value="FAD-linked reductases, C-terminal domain"/>
    <property type="match status" value="1"/>
</dbReference>
<protein>
    <recommendedName>
        <fullName evidence="10">Glucose-methanol-choline oxidoreductase N-terminal domain-containing protein</fullName>
    </recommendedName>
</protein>
<name>F8PA87_SERL9</name>
<dbReference type="HOGENOM" id="CLU_002865_6_0_1"/>
<feature type="domain" description="Glucose-methanol-choline oxidoreductase N-terminal" evidence="10">
    <location>
        <begin position="284"/>
        <end position="298"/>
    </location>
</feature>
<evidence type="ECO:0000256" key="6">
    <source>
        <dbReference type="ARBA" id="ARBA00023002"/>
    </source>
</evidence>
<dbReference type="OrthoDB" id="269227at2759"/>
<keyword evidence="7" id="KW-0325">Glycoprotein</keyword>
<proteinExistence type="inferred from homology"/>
<dbReference type="Proteomes" id="UP000008064">
    <property type="component" value="Unassembled WGS sequence"/>
</dbReference>
<reference evidence="11" key="1">
    <citation type="submission" date="2011-04" db="EMBL/GenBank/DDBJ databases">
        <title>Evolution of plant cell wall degrading machinery underlies the functional diversity of forest fungi.</title>
        <authorList>
            <consortium name="US DOE Joint Genome Institute (JGI-PGF)"/>
            <person name="Eastwood D.C."/>
            <person name="Floudas D."/>
            <person name="Binder M."/>
            <person name="Majcherczyk A."/>
            <person name="Schneider P."/>
            <person name="Aerts A."/>
            <person name="Asiegbu F.O."/>
            <person name="Baker S.E."/>
            <person name="Barry K."/>
            <person name="Bendiksby M."/>
            <person name="Blumentritt M."/>
            <person name="Coutinho P.M."/>
            <person name="Cullen D."/>
            <person name="Cullen D."/>
            <person name="Gathman A."/>
            <person name="Goodell B."/>
            <person name="Henrissat B."/>
            <person name="Ihrmark K."/>
            <person name="Kauserud H."/>
            <person name="Kohler A."/>
            <person name="LaButti K."/>
            <person name="Lapidus A."/>
            <person name="Lavin J.L."/>
            <person name="Lee Y.-H."/>
            <person name="Lindquist E."/>
            <person name="Lilly W."/>
            <person name="Lucas S."/>
            <person name="Morin E."/>
            <person name="Murat C."/>
            <person name="Oguiza J.A."/>
            <person name="Park J."/>
            <person name="Pisabarro A.G."/>
            <person name="Riley R."/>
            <person name="Rosling A."/>
            <person name="Salamov A."/>
            <person name="Schmidt O."/>
            <person name="Schmutz J."/>
            <person name="Skrede I."/>
            <person name="Stenlid J."/>
            <person name="Wiebenga A."/>
            <person name="Xie X."/>
            <person name="Kues U."/>
            <person name="Hibbett D.S."/>
            <person name="Hoffmeister D."/>
            <person name="Hogberg N."/>
            <person name="Martin F."/>
            <person name="Grigoriev I.V."/>
            <person name="Watkinson S.C."/>
        </authorList>
    </citation>
    <scope>NUCLEOTIDE SEQUENCE</scope>
    <source>
        <strain evidence="11">S7.9</strain>
    </source>
</reference>
<dbReference type="Pfam" id="PF00732">
    <property type="entry name" value="GMC_oxred_N"/>
    <property type="match status" value="1"/>
</dbReference>
<evidence type="ECO:0000256" key="7">
    <source>
        <dbReference type="ARBA" id="ARBA00023180"/>
    </source>
</evidence>
<dbReference type="InterPro" id="IPR000172">
    <property type="entry name" value="GMC_OxRdtase_N"/>
</dbReference>
<dbReference type="InterPro" id="IPR036188">
    <property type="entry name" value="FAD/NAD-bd_sf"/>
</dbReference>
<dbReference type="Pfam" id="PF05199">
    <property type="entry name" value="GMC_oxred_C"/>
    <property type="match status" value="1"/>
</dbReference>
<sequence length="633" mass="68987">MSNSSIPSAFLSKTFDYVVVGGGTAGLALAARLSENPHQVVGVIEAGDYDPNVPEINVPGLCGRIIANQKFDWSFMSVPQSHANDRMVLQPRGKALGGSSMINLLGMSRPSKEDFDALEELGNKGWNWDSLLMYMKKSETLIPLSPPDACHHYPEPDLSLHGTDGPIIKSLPTWWNAMHVPMFQVLEVLGILHNSEPGNGTNIGAVTSLASIDPRSAKRSYAASAYYEPNASRQNLHIFTGAHVTKVLFEKHDTLQKATGVEFAVNGQLLQLKNIRKEVILAAGTFQSPQLLELSGIGNKDVLHKHGIEVLVELPGVGENLQDHVCVRTIIEIDSTIETLDILTDPLVQAEHNALYLQQKGMFSSLGAAAFAYLSAANLGISLKDIQWSTEIEDHKASIPSLIKQYELQRRWFSDPFQAQAELIQFPGHFPSPGPDPEKRYTSIIAALLHPFSRGSVHINTADPLAPPAIDPNYFSNPADLDLLLEVLKFTLKMYKTEPILSVMKAFVMPSQEIIDGGDDALREYVKQSCGPVYHPVGTAAMLPRDQGGVVDASLKVYGTSNLRVVSNFRCSTLYHLLMNGRKVDLSVLPLEVSCHTQSVAYAIGEMAADIIKGVLIRDGSFSGPGGARSCHL</sequence>
<dbReference type="AlphaFoldDB" id="F8PA87"/>
<accession>F8PA87</accession>
<dbReference type="PROSITE" id="PS00624">
    <property type="entry name" value="GMC_OXRED_2"/>
    <property type="match status" value="1"/>
</dbReference>
<evidence type="ECO:0000256" key="1">
    <source>
        <dbReference type="ARBA" id="ARBA00001974"/>
    </source>
</evidence>
<dbReference type="GeneID" id="18810011"/>
<evidence type="ECO:0000259" key="10">
    <source>
        <dbReference type="PROSITE" id="PS00624"/>
    </source>
</evidence>
<evidence type="ECO:0000313" key="11">
    <source>
        <dbReference type="EMBL" id="EGO20084.1"/>
    </source>
</evidence>
<dbReference type="GO" id="GO:0016614">
    <property type="term" value="F:oxidoreductase activity, acting on CH-OH group of donors"/>
    <property type="evidence" value="ECO:0007669"/>
    <property type="project" value="InterPro"/>
</dbReference>
<keyword evidence="6" id="KW-0560">Oxidoreductase</keyword>
<dbReference type="GO" id="GO:0050660">
    <property type="term" value="F:flavin adenine dinucleotide binding"/>
    <property type="evidence" value="ECO:0007669"/>
    <property type="project" value="InterPro"/>
</dbReference>
<keyword evidence="4" id="KW-0732">Signal</keyword>
<dbReference type="InterPro" id="IPR012132">
    <property type="entry name" value="GMC_OxRdtase"/>
</dbReference>
<feature type="binding site" evidence="9">
    <location>
        <position position="244"/>
    </location>
    <ligand>
        <name>FAD</name>
        <dbReference type="ChEBI" id="CHEBI:57692"/>
    </ligand>
</feature>
<feature type="active site" description="Proton acceptor" evidence="8">
    <location>
        <position position="596"/>
    </location>
</feature>
<feature type="active site" description="Proton donor" evidence="8">
    <location>
        <position position="535"/>
    </location>
</feature>
<dbReference type="EMBL" id="GL945442">
    <property type="protein sequence ID" value="EGO20084.1"/>
    <property type="molecule type" value="Genomic_DNA"/>
</dbReference>
<dbReference type="SUPFAM" id="SSF51905">
    <property type="entry name" value="FAD/NAD(P)-binding domain"/>
    <property type="match status" value="1"/>
</dbReference>
<dbReference type="InterPro" id="IPR007867">
    <property type="entry name" value="GMC_OxRtase_C"/>
</dbReference>
<evidence type="ECO:0000256" key="3">
    <source>
        <dbReference type="ARBA" id="ARBA00022630"/>
    </source>
</evidence>
<evidence type="ECO:0000256" key="8">
    <source>
        <dbReference type="PIRSR" id="PIRSR000137-1"/>
    </source>
</evidence>
<dbReference type="Gene3D" id="3.30.560.10">
    <property type="entry name" value="Glucose Oxidase, domain 3"/>
    <property type="match status" value="1"/>
</dbReference>
<dbReference type="PANTHER" id="PTHR11552">
    <property type="entry name" value="GLUCOSE-METHANOL-CHOLINE GMC OXIDOREDUCTASE"/>
    <property type="match status" value="1"/>
</dbReference>
<dbReference type="KEGG" id="sla:SERLADRAFT_363842"/>
<organism>
    <name type="scientific">Serpula lacrymans var. lacrymans (strain S7.9)</name>
    <name type="common">Dry rot fungus</name>
    <dbReference type="NCBI Taxonomy" id="578457"/>
    <lineage>
        <taxon>Eukaryota</taxon>
        <taxon>Fungi</taxon>
        <taxon>Dikarya</taxon>
        <taxon>Basidiomycota</taxon>
        <taxon>Agaricomycotina</taxon>
        <taxon>Agaricomycetes</taxon>
        <taxon>Agaricomycetidae</taxon>
        <taxon>Boletales</taxon>
        <taxon>Coniophorineae</taxon>
        <taxon>Serpulaceae</taxon>
        <taxon>Serpula</taxon>
    </lineage>
</organism>
<keyword evidence="5 9" id="KW-0274">FAD</keyword>
<evidence type="ECO:0000256" key="2">
    <source>
        <dbReference type="ARBA" id="ARBA00010790"/>
    </source>
</evidence>
<dbReference type="RefSeq" id="XP_007323519.1">
    <property type="nucleotide sequence ID" value="XM_007323457.1"/>
</dbReference>